<reference evidence="6" key="1">
    <citation type="submission" date="2023-07" db="EMBL/GenBank/DDBJ databases">
        <title>Chromosome-level Genome Assembly of Striped Snakehead (Channa striata).</title>
        <authorList>
            <person name="Liu H."/>
        </authorList>
    </citation>
    <scope>NUCLEOTIDE SEQUENCE</scope>
    <source>
        <strain evidence="6">Gz</strain>
        <tissue evidence="6">Muscle</tissue>
    </source>
</reference>
<evidence type="ECO:0000256" key="2">
    <source>
        <dbReference type="ARBA" id="ARBA00022525"/>
    </source>
</evidence>
<dbReference type="PRINTS" id="PR00007">
    <property type="entry name" value="COMPLEMNTC1Q"/>
</dbReference>
<accession>A0AA88NR38</accession>
<evidence type="ECO:0000313" key="7">
    <source>
        <dbReference type="Proteomes" id="UP001187415"/>
    </source>
</evidence>
<name>A0AA88NR38_CHASR</name>
<dbReference type="InterPro" id="IPR050392">
    <property type="entry name" value="Collagen/C1q_domain"/>
</dbReference>
<evidence type="ECO:0000259" key="5">
    <source>
        <dbReference type="PROSITE" id="PS50871"/>
    </source>
</evidence>
<keyword evidence="3" id="KW-0272">Extracellular matrix</keyword>
<dbReference type="GO" id="GO:0005581">
    <property type="term" value="C:collagen trimer"/>
    <property type="evidence" value="ECO:0007669"/>
    <property type="project" value="UniProtKB-KW"/>
</dbReference>
<dbReference type="PROSITE" id="PS50871">
    <property type="entry name" value="C1Q"/>
    <property type="match status" value="1"/>
</dbReference>
<organism evidence="6 7">
    <name type="scientific">Channa striata</name>
    <name type="common">Snakehead murrel</name>
    <name type="synonym">Ophicephalus striatus</name>
    <dbReference type="NCBI Taxonomy" id="64152"/>
    <lineage>
        <taxon>Eukaryota</taxon>
        <taxon>Metazoa</taxon>
        <taxon>Chordata</taxon>
        <taxon>Craniata</taxon>
        <taxon>Vertebrata</taxon>
        <taxon>Euteleostomi</taxon>
        <taxon>Actinopterygii</taxon>
        <taxon>Neopterygii</taxon>
        <taxon>Teleostei</taxon>
        <taxon>Neoteleostei</taxon>
        <taxon>Acanthomorphata</taxon>
        <taxon>Anabantaria</taxon>
        <taxon>Anabantiformes</taxon>
        <taxon>Channoidei</taxon>
        <taxon>Channidae</taxon>
        <taxon>Channa</taxon>
    </lineage>
</organism>
<protein>
    <recommendedName>
        <fullName evidence="5">C1q domain-containing protein</fullName>
    </recommendedName>
</protein>
<dbReference type="InterPro" id="IPR001073">
    <property type="entry name" value="C1q_dom"/>
</dbReference>
<proteinExistence type="predicted"/>
<evidence type="ECO:0000256" key="4">
    <source>
        <dbReference type="SAM" id="Coils"/>
    </source>
</evidence>
<comment type="subcellular location">
    <subcellularLocation>
        <location evidence="1">Secreted</location>
        <location evidence="1">Extracellular space</location>
        <location evidence="1">Extracellular matrix</location>
    </subcellularLocation>
</comment>
<feature type="domain" description="C1q" evidence="5">
    <location>
        <begin position="85"/>
        <end position="168"/>
    </location>
</feature>
<keyword evidence="7" id="KW-1185">Reference proteome</keyword>
<sequence>MADSKGIIDYDNPFNQDQLAILPTETTHQGCKPPIYTALKELGALEERLAATMRALEETNKKLEATEKKLSALNSTVTELSAGDKGQPRVAFSATLQLNGNIGPVNVIYPLVYRNVLSNTGGHYSPRTGYFTAPMRGLYYFAFTSLCWGYDGSSGGSLYKNGGHVVSC</sequence>
<evidence type="ECO:0000313" key="6">
    <source>
        <dbReference type="EMBL" id="KAK2862935.1"/>
    </source>
</evidence>
<dbReference type="Proteomes" id="UP001187415">
    <property type="component" value="Unassembled WGS sequence"/>
</dbReference>
<comment type="caution">
    <text evidence="6">The sequence shown here is derived from an EMBL/GenBank/DDBJ whole genome shotgun (WGS) entry which is preliminary data.</text>
</comment>
<dbReference type="PANTHER" id="PTHR15427">
    <property type="entry name" value="EMILIN ELASTIN MICROFIBRIL INTERFACE-LOCATED PROTEIN ELASTIN MICROFIBRIL INTERFACER"/>
    <property type="match status" value="1"/>
</dbReference>
<dbReference type="SUPFAM" id="SSF49842">
    <property type="entry name" value="TNF-like"/>
    <property type="match status" value="1"/>
</dbReference>
<gene>
    <name evidence="6" type="ORF">Q5P01_002468</name>
</gene>
<dbReference type="PANTHER" id="PTHR15427:SF33">
    <property type="entry name" value="COLLAGEN IV NC1 DOMAIN-CONTAINING PROTEIN"/>
    <property type="match status" value="1"/>
</dbReference>
<keyword evidence="2" id="KW-0964">Secreted</keyword>
<dbReference type="InterPro" id="IPR008983">
    <property type="entry name" value="Tumour_necrosis_fac-like_dom"/>
</dbReference>
<keyword evidence="4" id="KW-0175">Coiled coil</keyword>
<dbReference type="AlphaFoldDB" id="A0AA88NR38"/>
<feature type="coiled-coil region" evidence="4">
    <location>
        <begin position="39"/>
        <end position="76"/>
    </location>
</feature>
<dbReference type="Gene3D" id="2.60.120.40">
    <property type="match status" value="1"/>
</dbReference>
<dbReference type="Pfam" id="PF00386">
    <property type="entry name" value="C1q"/>
    <property type="match status" value="1"/>
</dbReference>
<dbReference type="EMBL" id="JAUPFM010000001">
    <property type="protein sequence ID" value="KAK2862935.1"/>
    <property type="molecule type" value="Genomic_DNA"/>
</dbReference>
<evidence type="ECO:0000256" key="3">
    <source>
        <dbReference type="ARBA" id="ARBA00022530"/>
    </source>
</evidence>
<evidence type="ECO:0000256" key="1">
    <source>
        <dbReference type="ARBA" id="ARBA00004498"/>
    </source>
</evidence>